<keyword evidence="2" id="KW-0808">Transferase</keyword>
<keyword evidence="4" id="KW-0723">Serine/threonine-protein kinase</keyword>
<evidence type="ECO:0000256" key="3">
    <source>
        <dbReference type="SAM" id="MobiDB-lite"/>
    </source>
</evidence>
<organism evidence="4 5">
    <name type="scientific">Parendozoicomonas callyspongiae</name>
    <dbReference type="NCBI Taxonomy" id="2942213"/>
    <lineage>
        <taxon>Bacteria</taxon>
        <taxon>Pseudomonadati</taxon>
        <taxon>Pseudomonadota</taxon>
        <taxon>Gammaproteobacteria</taxon>
        <taxon>Oceanospirillales</taxon>
        <taxon>Endozoicomonadaceae</taxon>
        <taxon>Parendozoicomonas</taxon>
    </lineage>
</organism>
<name>A0ABT0PAJ9_9GAMM</name>
<dbReference type="GO" id="GO:0004674">
    <property type="term" value="F:protein serine/threonine kinase activity"/>
    <property type="evidence" value="ECO:0007669"/>
    <property type="project" value="UniProtKB-KW"/>
</dbReference>
<evidence type="ECO:0000256" key="1">
    <source>
        <dbReference type="ARBA" id="ARBA00006943"/>
    </source>
</evidence>
<sequence length="411" mass="46821">MGSISNDLYPNAAMPLSRKENGVPLYRPGLKVESYNDFDPLRHVIVGIADNQHIPEACPASNEKIPADSPMRGSKAGRRTQESIDQANECLNNFASMLEGRGIIVDRPAAVDWHERIETPDFTISSGFGCMPPRDCLLTVGKTFLMAPMSFRSRYFEYLAFHDLAREYFESDPECIIEQAPRPRLADESFRMDYVAAYEYLSDDETMARSLRKEYSTLETDILFDAADAMRLGKDIFVQHGLTTNLAGIRWLKRKFEPQGYRIHTLSFRDNHPIHIDATFCPLRPGLMLLNPHRPLFDGQHEIFKKNGWEIVEAAEPAHKNPPPLCYSSVWLSMNILILDHKTVCVEATETAQMEQFDKLGFEVIPVPFRDAYAFGGGLHCSTADVYREGTREDYFPNQFAGAHSVEYWEY</sequence>
<evidence type="ECO:0000256" key="2">
    <source>
        <dbReference type="ARBA" id="ARBA00022679"/>
    </source>
</evidence>
<dbReference type="EMBL" id="JAMFLX010000001">
    <property type="protein sequence ID" value="MCL6268415.1"/>
    <property type="molecule type" value="Genomic_DNA"/>
</dbReference>
<dbReference type="SUPFAM" id="SSF55909">
    <property type="entry name" value="Pentein"/>
    <property type="match status" value="1"/>
</dbReference>
<dbReference type="PANTHER" id="PTHR10488">
    <property type="entry name" value="GLYCINE AMIDINOTRANSFERASE, MITOCHONDRIAL"/>
    <property type="match status" value="1"/>
</dbReference>
<feature type="region of interest" description="Disordered" evidence="3">
    <location>
        <begin position="58"/>
        <end position="81"/>
    </location>
</feature>
<dbReference type="PANTHER" id="PTHR10488:SF1">
    <property type="entry name" value="GLYCINE AMIDINOTRANSFERASE, MITOCHONDRIAL"/>
    <property type="match status" value="1"/>
</dbReference>
<comment type="caution">
    <text evidence="4">The sequence shown here is derived from an EMBL/GenBank/DDBJ whole genome shotgun (WGS) entry which is preliminary data.</text>
</comment>
<dbReference type="InterPro" id="IPR033195">
    <property type="entry name" value="AmidinoTrfase"/>
</dbReference>
<proteinExistence type="inferred from homology"/>
<keyword evidence="5" id="KW-1185">Reference proteome</keyword>
<evidence type="ECO:0000313" key="5">
    <source>
        <dbReference type="Proteomes" id="UP001203338"/>
    </source>
</evidence>
<dbReference type="Proteomes" id="UP001203338">
    <property type="component" value="Unassembled WGS sequence"/>
</dbReference>
<protein>
    <submittedName>
        <fullName evidence="4">Serine/threonine protein kinase</fullName>
    </submittedName>
</protein>
<accession>A0ABT0PAJ9</accession>
<dbReference type="RefSeq" id="WP_249697251.1">
    <property type="nucleotide sequence ID" value="NZ_JAMFLX010000001.1"/>
</dbReference>
<keyword evidence="4" id="KW-0418">Kinase</keyword>
<dbReference type="Gene3D" id="3.75.10.10">
    <property type="entry name" value="L-arginine/glycine Amidinotransferase, Chain A"/>
    <property type="match status" value="1"/>
</dbReference>
<evidence type="ECO:0000313" key="4">
    <source>
        <dbReference type="EMBL" id="MCL6268415.1"/>
    </source>
</evidence>
<comment type="similarity">
    <text evidence="1">Belongs to the amidinotransferase family.</text>
</comment>
<gene>
    <name evidence="4" type="ORF">M3P05_00430</name>
</gene>
<reference evidence="4 5" key="1">
    <citation type="submission" date="2022-05" db="EMBL/GenBank/DDBJ databases">
        <authorList>
            <person name="Park J.-S."/>
        </authorList>
    </citation>
    <scope>NUCLEOTIDE SEQUENCE [LARGE SCALE GENOMIC DNA]</scope>
    <source>
        <strain evidence="4 5">2012CJ34-2</strain>
    </source>
</reference>